<dbReference type="EMBL" id="HBDZ01013103">
    <property type="protein sequence ID" value="CAD8247211.1"/>
    <property type="molecule type" value="Transcribed_RNA"/>
</dbReference>
<feature type="transmembrane region" description="Helical" evidence="7">
    <location>
        <begin position="129"/>
        <end position="148"/>
    </location>
</feature>
<evidence type="ECO:0000256" key="5">
    <source>
        <dbReference type="ARBA" id="ARBA00023136"/>
    </source>
</evidence>
<reference evidence="9" key="1">
    <citation type="submission" date="2021-01" db="EMBL/GenBank/DDBJ databases">
        <authorList>
            <person name="Corre E."/>
            <person name="Pelletier E."/>
            <person name="Niang G."/>
            <person name="Scheremetjew M."/>
            <person name="Finn R."/>
            <person name="Kale V."/>
            <person name="Holt S."/>
            <person name="Cochrane G."/>
            <person name="Meng A."/>
            <person name="Brown T."/>
            <person name="Cohen L."/>
        </authorList>
    </citation>
    <scope>NUCLEOTIDE SEQUENCE</scope>
    <source>
        <strain evidence="9">CCMP1413</strain>
    </source>
</reference>
<keyword evidence="5 7" id="KW-0472">Membrane</keyword>
<accession>A0A7R9Y5E4</accession>
<dbReference type="InterPro" id="IPR000326">
    <property type="entry name" value="PAP2/HPO"/>
</dbReference>
<evidence type="ECO:0000256" key="3">
    <source>
        <dbReference type="ARBA" id="ARBA00022692"/>
    </source>
</evidence>
<dbReference type="InterPro" id="IPR036938">
    <property type="entry name" value="PAP2/HPO_sf"/>
</dbReference>
<dbReference type="PANTHER" id="PTHR10165">
    <property type="entry name" value="LIPID PHOSPHATE PHOSPHATASE"/>
    <property type="match status" value="1"/>
</dbReference>
<feature type="transmembrane region" description="Helical" evidence="7">
    <location>
        <begin position="343"/>
        <end position="362"/>
    </location>
</feature>
<comment type="subcellular location">
    <subcellularLocation>
        <location evidence="1">Membrane</location>
        <topology evidence="1">Multi-pass membrane protein</topology>
    </subcellularLocation>
</comment>
<feature type="compositionally biased region" description="Basic and acidic residues" evidence="6">
    <location>
        <begin position="423"/>
        <end position="433"/>
    </location>
</feature>
<dbReference type="GO" id="GO:0046839">
    <property type="term" value="P:phospholipid dephosphorylation"/>
    <property type="evidence" value="ECO:0007669"/>
    <property type="project" value="TreeGrafter"/>
</dbReference>
<feature type="region of interest" description="Disordered" evidence="6">
    <location>
        <begin position="1"/>
        <end position="60"/>
    </location>
</feature>
<feature type="transmembrane region" description="Helical" evidence="7">
    <location>
        <begin position="374"/>
        <end position="394"/>
    </location>
</feature>
<evidence type="ECO:0000259" key="8">
    <source>
        <dbReference type="SMART" id="SM00014"/>
    </source>
</evidence>
<dbReference type="GO" id="GO:0016020">
    <property type="term" value="C:membrane"/>
    <property type="evidence" value="ECO:0007669"/>
    <property type="project" value="UniProtKB-SubCell"/>
</dbReference>
<dbReference type="Gene3D" id="1.20.144.10">
    <property type="entry name" value="Phosphatidic acid phosphatase type 2/haloperoxidase"/>
    <property type="match status" value="1"/>
</dbReference>
<evidence type="ECO:0000256" key="2">
    <source>
        <dbReference type="ARBA" id="ARBA00008816"/>
    </source>
</evidence>
<keyword evidence="3 7" id="KW-0812">Transmembrane</keyword>
<gene>
    <name evidence="9" type="ORF">PCOL08062_LOCUS10048</name>
</gene>
<dbReference type="SMART" id="SM00014">
    <property type="entry name" value="acidPPc"/>
    <property type="match status" value="1"/>
</dbReference>
<protein>
    <recommendedName>
        <fullName evidence="8">Phosphatidic acid phosphatase type 2/haloperoxidase domain-containing protein</fullName>
    </recommendedName>
</protein>
<feature type="compositionally biased region" description="Low complexity" evidence="6">
    <location>
        <begin position="20"/>
        <end position="40"/>
    </location>
</feature>
<dbReference type="PANTHER" id="PTHR10165:SF35">
    <property type="entry name" value="RE23632P"/>
    <property type="match status" value="1"/>
</dbReference>
<organism evidence="9">
    <name type="scientific">Prasinoderma coloniale</name>
    <dbReference type="NCBI Taxonomy" id="156133"/>
    <lineage>
        <taxon>Eukaryota</taxon>
        <taxon>Viridiplantae</taxon>
        <taxon>Prasinodermophyta</taxon>
        <taxon>Prasinodermophyceae</taxon>
        <taxon>Prasinodermales</taxon>
        <taxon>Prasinodermaceae</taxon>
        <taxon>Prasinoderma</taxon>
    </lineage>
</organism>
<keyword evidence="4 7" id="KW-1133">Transmembrane helix</keyword>
<feature type="transmembrane region" description="Helical" evidence="7">
    <location>
        <begin position="311"/>
        <end position="331"/>
    </location>
</feature>
<feature type="transmembrane region" description="Helical" evidence="7">
    <location>
        <begin position="183"/>
        <end position="200"/>
    </location>
</feature>
<evidence type="ECO:0000256" key="6">
    <source>
        <dbReference type="SAM" id="MobiDB-lite"/>
    </source>
</evidence>
<evidence type="ECO:0000256" key="1">
    <source>
        <dbReference type="ARBA" id="ARBA00004141"/>
    </source>
</evidence>
<name>A0A7R9Y5E4_9VIRI</name>
<evidence type="ECO:0000313" key="9">
    <source>
        <dbReference type="EMBL" id="CAD8247211.1"/>
    </source>
</evidence>
<proteinExistence type="inferred from homology"/>
<evidence type="ECO:0000256" key="4">
    <source>
        <dbReference type="ARBA" id="ARBA00022989"/>
    </source>
</evidence>
<feature type="compositionally biased region" description="Acidic residues" evidence="6">
    <location>
        <begin position="453"/>
        <end position="462"/>
    </location>
</feature>
<dbReference type="AlphaFoldDB" id="A0A7R9Y5E4"/>
<dbReference type="GO" id="GO:0008195">
    <property type="term" value="F:phosphatidate phosphatase activity"/>
    <property type="evidence" value="ECO:0007669"/>
    <property type="project" value="TreeGrafter"/>
</dbReference>
<sequence>MGSMASSEEGRPVPAPAPPAGDTAAPAAPAETAAATTEGAPVPPGPQAMQAGGSAKEGASGTVAVAIDDGGETKGKATDLATDSQMSQMTDLTHNSRVLSFLAEHETAFHATCCGCGGDRVYADARQRVAGLVGFAISALAFLPPLIVDQAGGGEGAVTEVAAFFERDPMLSQRNDSSEVPDWLLFVLALVIPSVFIPTCQRALRVCHERELADYAAFRALLRLDPLALFLRFLTAFGWTMAITFMLKLYCGRLRPNFFASCNYAGYADAINSGDETQYLSETVAGAFGDYGKCEFPNDEWRSAQKSFPSGHASLSFAGLTWMGYYSALVVRACTTRGHVLRELAVVPFAACLVGAFLIAGSRVRDHHHHYADITAGACIGFAVATGSVVLSLAPAVAYPATPEEHFDAHAPPGARVRSASDWVRRPERKRDTDEDAGQSSAKKTLGAGLPSVDEEVSAVDA</sequence>
<dbReference type="InterPro" id="IPR043216">
    <property type="entry name" value="PAP-like"/>
</dbReference>
<feature type="transmembrane region" description="Helical" evidence="7">
    <location>
        <begin position="229"/>
        <end position="250"/>
    </location>
</feature>
<feature type="domain" description="Phosphatidic acid phosphatase type 2/haloperoxidase" evidence="8">
    <location>
        <begin position="228"/>
        <end position="389"/>
    </location>
</feature>
<dbReference type="Pfam" id="PF01569">
    <property type="entry name" value="PAP2"/>
    <property type="match status" value="1"/>
</dbReference>
<dbReference type="SUPFAM" id="SSF48317">
    <property type="entry name" value="Acid phosphatase/Vanadium-dependent haloperoxidase"/>
    <property type="match status" value="1"/>
</dbReference>
<feature type="region of interest" description="Disordered" evidence="6">
    <location>
        <begin position="404"/>
        <end position="462"/>
    </location>
</feature>
<dbReference type="GO" id="GO:0006644">
    <property type="term" value="P:phospholipid metabolic process"/>
    <property type="evidence" value="ECO:0007669"/>
    <property type="project" value="InterPro"/>
</dbReference>
<comment type="similarity">
    <text evidence="2">Belongs to the PA-phosphatase related phosphoesterase family.</text>
</comment>
<evidence type="ECO:0000256" key="7">
    <source>
        <dbReference type="SAM" id="Phobius"/>
    </source>
</evidence>